<accession>A0ABD1TBH7</accession>
<protein>
    <submittedName>
        <fullName evidence="2">Uncharacterized protein</fullName>
    </submittedName>
</protein>
<dbReference type="AlphaFoldDB" id="A0ABD1TBH7"/>
<evidence type="ECO:0000256" key="1">
    <source>
        <dbReference type="SAM" id="MobiDB-lite"/>
    </source>
</evidence>
<evidence type="ECO:0000313" key="3">
    <source>
        <dbReference type="Proteomes" id="UP001604277"/>
    </source>
</evidence>
<evidence type="ECO:0000313" key="2">
    <source>
        <dbReference type="EMBL" id="KAL2510055.1"/>
    </source>
</evidence>
<dbReference type="EMBL" id="JBFOLJ010000009">
    <property type="protein sequence ID" value="KAL2510055.1"/>
    <property type="molecule type" value="Genomic_DNA"/>
</dbReference>
<reference evidence="3" key="1">
    <citation type="submission" date="2024-07" db="EMBL/GenBank/DDBJ databases">
        <title>Two chromosome-level genome assemblies of Korean endemic species Abeliophyllum distichum and Forsythia ovata (Oleaceae).</title>
        <authorList>
            <person name="Jang H."/>
        </authorList>
    </citation>
    <scope>NUCLEOTIDE SEQUENCE [LARGE SCALE GENOMIC DNA]</scope>
</reference>
<keyword evidence="3" id="KW-1185">Reference proteome</keyword>
<proteinExistence type="predicted"/>
<dbReference type="Proteomes" id="UP001604277">
    <property type="component" value="Unassembled WGS sequence"/>
</dbReference>
<organism evidence="2 3">
    <name type="scientific">Forsythia ovata</name>
    <dbReference type="NCBI Taxonomy" id="205694"/>
    <lineage>
        <taxon>Eukaryota</taxon>
        <taxon>Viridiplantae</taxon>
        <taxon>Streptophyta</taxon>
        <taxon>Embryophyta</taxon>
        <taxon>Tracheophyta</taxon>
        <taxon>Spermatophyta</taxon>
        <taxon>Magnoliopsida</taxon>
        <taxon>eudicotyledons</taxon>
        <taxon>Gunneridae</taxon>
        <taxon>Pentapetalae</taxon>
        <taxon>asterids</taxon>
        <taxon>lamiids</taxon>
        <taxon>Lamiales</taxon>
        <taxon>Oleaceae</taxon>
        <taxon>Forsythieae</taxon>
        <taxon>Forsythia</taxon>
    </lineage>
</organism>
<feature type="compositionally biased region" description="Basic residues" evidence="1">
    <location>
        <begin position="24"/>
        <end position="41"/>
    </location>
</feature>
<gene>
    <name evidence="2" type="ORF">Fot_33702</name>
</gene>
<sequence>MSPSRSNNKSKRKSTFRHSSAAQKRNRQSSKARNKPQKKKFTMMVKEGKKDCDYLIQPDQWCLGKDFAPEIEVNHHDIHCHTISEPSRTFVTEQQVTGVVKVDCINSQIKKSTKHTNWTSQATKSCPKTPVQAETSKAEREFSLPELTEALPFALFVVLLKQGKFMLERNYCDE</sequence>
<name>A0ABD1TBH7_9LAMI</name>
<comment type="caution">
    <text evidence="2">The sequence shown here is derived from an EMBL/GenBank/DDBJ whole genome shotgun (WGS) entry which is preliminary data.</text>
</comment>
<feature type="region of interest" description="Disordered" evidence="1">
    <location>
        <begin position="1"/>
        <end position="41"/>
    </location>
</feature>